<dbReference type="Gene3D" id="2.60.120.330">
    <property type="entry name" value="B-lactam Antibiotic, Isopenicillin N Synthase, Chain"/>
    <property type="match status" value="2"/>
</dbReference>
<dbReference type="InterPro" id="IPR026992">
    <property type="entry name" value="DIOX_N"/>
</dbReference>
<name>A0A1R3I7D4_COCAP</name>
<comment type="similarity">
    <text evidence="1">Belongs to the iron/ascorbate-dependent oxidoreductase family.</text>
</comment>
<keyword evidence="6" id="KW-1185">Reference proteome</keyword>
<dbReference type="Pfam" id="PF03171">
    <property type="entry name" value="2OG-FeII_Oxy"/>
    <property type="match status" value="1"/>
</dbReference>
<dbReference type="InterPro" id="IPR005123">
    <property type="entry name" value="Oxoglu/Fe-dep_dioxygenase_dom"/>
</dbReference>
<dbReference type="Proteomes" id="UP000188268">
    <property type="component" value="Unassembled WGS sequence"/>
</dbReference>
<evidence type="ECO:0000313" key="6">
    <source>
        <dbReference type="Proteomes" id="UP000188268"/>
    </source>
</evidence>
<evidence type="ECO:0000256" key="1">
    <source>
        <dbReference type="ARBA" id="ARBA00008056"/>
    </source>
</evidence>
<dbReference type="STRING" id="210143.A0A1R3I7D4"/>
<comment type="caution">
    <text evidence="5">The sequence shown here is derived from an EMBL/GenBank/DDBJ whole genome shotgun (WGS) entry which is preliminary data.</text>
</comment>
<proteinExistence type="inferred from homology"/>
<dbReference type="Gramene" id="OMO78459">
    <property type="protein sequence ID" value="OMO78459"/>
    <property type="gene ID" value="CCACVL1_14366"/>
</dbReference>
<reference evidence="5 6" key="1">
    <citation type="submission" date="2013-09" db="EMBL/GenBank/DDBJ databases">
        <title>Corchorus capsularis genome sequencing.</title>
        <authorList>
            <person name="Alam M."/>
            <person name="Haque M.S."/>
            <person name="Islam M.S."/>
            <person name="Emdad E.M."/>
            <person name="Islam M.M."/>
            <person name="Ahmed B."/>
            <person name="Halim A."/>
            <person name="Hossen Q.M.M."/>
            <person name="Hossain M.Z."/>
            <person name="Ahmed R."/>
            <person name="Khan M.M."/>
            <person name="Islam R."/>
            <person name="Rashid M.M."/>
            <person name="Khan S.A."/>
            <person name="Rahman M.S."/>
            <person name="Alam M."/>
        </authorList>
    </citation>
    <scope>NUCLEOTIDE SEQUENCE [LARGE SCALE GENOMIC DNA]</scope>
    <source>
        <strain evidence="6">cv. CVL-1</strain>
        <tissue evidence="5">Whole seedling</tissue>
    </source>
</reference>
<keyword evidence="2" id="KW-0479">Metal-binding</keyword>
<dbReference type="InterPro" id="IPR050295">
    <property type="entry name" value="Plant_2OG-oxidoreductases"/>
</dbReference>
<dbReference type="SUPFAM" id="SSF51197">
    <property type="entry name" value="Clavaminate synthase-like"/>
    <property type="match status" value="2"/>
</dbReference>
<gene>
    <name evidence="5" type="ORF">CCACVL1_14366</name>
</gene>
<dbReference type="InterPro" id="IPR027443">
    <property type="entry name" value="IPNS-like_sf"/>
</dbReference>
<dbReference type="PANTHER" id="PTHR47991">
    <property type="entry name" value="OXOGLUTARATE/IRON-DEPENDENT DIOXYGENASE"/>
    <property type="match status" value="1"/>
</dbReference>
<organism evidence="5 6">
    <name type="scientific">Corchorus capsularis</name>
    <name type="common">Jute</name>
    <dbReference type="NCBI Taxonomy" id="210143"/>
    <lineage>
        <taxon>Eukaryota</taxon>
        <taxon>Viridiplantae</taxon>
        <taxon>Streptophyta</taxon>
        <taxon>Embryophyta</taxon>
        <taxon>Tracheophyta</taxon>
        <taxon>Spermatophyta</taxon>
        <taxon>Magnoliopsida</taxon>
        <taxon>eudicotyledons</taxon>
        <taxon>Gunneridae</taxon>
        <taxon>Pentapetalae</taxon>
        <taxon>rosids</taxon>
        <taxon>malvids</taxon>
        <taxon>Malvales</taxon>
        <taxon>Malvaceae</taxon>
        <taxon>Grewioideae</taxon>
        <taxon>Apeibeae</taxon>
        <taxon>Corchorus</taxon>
    </lineage>
</organism>
<keyword evidence="5" id="KW-0560">Oxidoreductase</keyword>
<dbReference type="InterPro" id="IPR044861">
    <property type="entry name" value="IPNS-like_FE2OG_OXY"/>
</dbReference>
<dbReference type="GO" id="GO:0046872">
    <property type="term" value="F:metal ion binding"/>
    <property type="evidence" value="ECO:0007669"/>
    <property type="project" value="UniProtKB-KW"/>
</dbReference>
<sequence>MEKLVSSWCSNIKALPESYIFPPETRPGNLTVPTYNSNIPVIDLSKAEGQNRTEMVEQILKASEEFGFFQVVNHGIPENLMNQAMDIFKEFFEILPAEEKAMLYSEDPKKSCRLLTSTPNYNWEKNHLWRDNLRHPCHPLEECIKDWPEKPIKYREVMAIFSVEAKKLGSRILEFIAEGLGLESGYFRADRRPGKLDFPSCNSVPVIDLGNGDDDRPEIVEQMLKACQEIGVFQVVNHGVSEEIINETRSMYKEFFEMPEEDKASLITEDHEKQCKLVTGSTRHNGNKLNLWRDNLKHPCHPLEDCMKSWPEKPTRYREVVAAYSTEIKKLGSRILELLCQGLGIENSSYFEGKLSEDLQMSVNYYPPCPDPSLTLGIPPHHDPTLITILHQGDVSGLQLLKDGEWFNVEAHPNAFVVNIGYQLQVISNNKVKSCEHRAVTNSNDTRITIVCFLYPASDSIIEPAASLVNESNPPLCRAFQSKEFMRNFYSMGGNGELALQPFK</sequence>
<dbReference type="GO" id="GO:0051213">
    <property type="term" value="F:dioxygenase activity"/>
    <property type="evidence" value="ECO:0007669"/>
    <property type="project" value="UniProtKB-KW"/>
</dbReference>
<dbReference type="PROSITE" id="PS51471">
    <property type="entry name" value="FE2OG_OXY"/>
    <property type="match status" value="1"/>
</dbReference>
<evidence type="ECO:0000256" key="3">
    <source>
        <dbReference type="ARBA" id="ARBA00023004"/>
    </source>
</evidence>
<dbReference type="OrthoDB" id="406156at2759"/>
<protein>
    <submittedName>
        <fullName evidence="5">Oxoglutarate/iron-dependent dioxygenase</fullName>
    </submittedName>
</protein>
<evidence type="ECO:0000259" key="4">
    <source>
        <dbReference type="PROSITE" id="PS51471"/>
    </source>
</evidence>
<feature type="domain" description="Fe2OG dioxygenase" evidence="4">
    <location>
        <begin position="355"/>
        <end position="456"/>
    </location>
</feature>
<evidence type="ECO:0000313" key="5">
    <source>
        <dbReference type="EMBL" id="OMO78459.1"/>
    </source>
</evidence>
<keyword evidence="5" id="KW-0223">Dioxygenase</keyword>
<dbReference type="Pfam" id="PF14226">
    <property type="entry name" value="DIOX_N"/>
    <property type="match status" value="2"/>
</dbReference>
<evidence type="ECO:0000256" key="2">
    <source>
        <dbReference type="ARBA" id="ARBA00022723"/>
    </source>
</evidence>
<dbReference type="EMBL" id="AWWV01010563">
    <property type="protein sequence ID" value="OMO78459.1"/>
    <property type="molecule type" value="Genomic_DNA"/>
</dbReference>
<dbReference type="AlphaFoldDB" id="A0A1R3I7D4"/>
<accession>A0A1R3I7D4</accession>
<keyword evidence="3" id="KW-0408">Iron</keyword>